<evidence type="ECO:0000256" key="3">
    <source>
        <dbReference type="ARBA" id="ARBA00023157"/>
    </source>
</evidence>
<evidence type="ECO:0000256" key="4">
    <source>
        <dbReference type="ARBA" id="ARBA00023180"/>
    </source>
</evidence>
<feature type="signal peptide" evidence="5">
    <location>
        <begin position="1"/>
        <end position="24"/>
    </location>
</feature>
<dbReference type="CDD" id="cd01098">
    <property type="entry name" value="PAN_AP_plant"/>
    <property type="match status" value="1"/>
</dbReference>
<evidence type="ECO:0000259" key="6">
    <source>
        <dbReference type="PROSITE" id="PS50927"/>
    </source>
</evidence>
<dbReference type="PIRSF" id="PIRSF002686">
    <property type="entry name" value="SLG"/>
    <property type="match status" value="1"/>
</dbReference>
<protein>
    <recommendedName>
        <fullName evidence="6">Bulb-type lectin domain-containing protein</fullName>
    </recommendedName>
</protein>
<evidence type="ECO:0000256" key="2">
    <source>
        <dbReference type="ARBA" id="ARBA00022729"/>
    </source>
</evidence>
<dbReference type="GO" id="GO:0048544">
    <property type="term" value="P:recognition of pollen"/>
    <property type="evidence" value="ECO:0007669"/>
    <property type="project" value="InterPro"/>
</dbReference>
<feature type="chain" id="PRO_5012813105" description="Bulb-type lectin domain-containing protein" evidence="5">
    <location>
        <begin position="25"/>
        <end position="418"/>
    </location>
</feature>
<dbReference type="CDD" id="cd00028">
    <property type="entry name" value="B_lectin"/>
    <property type="match status" value="1"/>
</dbReference>
<reference evidence="7" key="1">
    <citation type="submission" date="2016-02" db="EMBL/GenBank/DDBJ databases">
        <title>WGS assembly of Manihot esculenta.</title>
        <authorList>
            <person name="Bredeson J.V."/>
            <person name="Prochnik S.E."/>
            <person name="Lyons J.B."/>
            <person name="Schmutz J."/>
            <person name="Grimwood J."/>
            <person name="Vrebalov J."/>
            <person name="Bart R.S."/>
            <person name="Amuge T."/>
            <person name="Ferguson M.E."/>
            <person name="Green R."/>
            <person name="Putnam N."/>
            <person name="Stites J."/>
            <person name="Rounsley S."/>
            <person name="Rokhsar D.S."/>
        </authorList>
    </citation>
    <scope>NUCLEOTIDE SEQUENCE [LARGE SCALE GENOMIC DNA]</scope>
    <source>
        <tissue evidence="7">Leaf</tissue>
    </source>
</reference>
<dbReference type="PROSITE" id="PS50927">
    <property type="entry name" value="BULB_LECTIN"/>
    <property type="match status" value="1"/>
</dbReference>
<dbReference type="PANTHER" id="PTHR32444:SF10">
    <property type="entry name" value="CURCULIN-LIKE (MANNOSE-BINDING) LECTIN FAMILY PROTEIN-RELATED"/>
    <property type="match status" value="1"/>
</dbReference>
<dbReference type="InterPro" id="IPR036426">
    <property type="entry name" value="Bulb-type_lectin_dom_sf"/>
</dbReference>
<keyword evidence="3" id="KW-1015">Disulfide bond</keyword>
<dbReference type="InterPro" id="IPR000858">
    <property type="entry name" value="S_locus_glycoprot_dom"/>
</dbReference>
<organism evidence="7">
    <name type="scientific">Manihot esculenta</name>
    <name type="common">Cassava</name>
    <name type="synonym">Jatropha manihot</name>
    <dbReference type="NCBI Taxonomy" id="3983"/>
    <lineage>
        <taxon>Eukaryota</taxon>
        <taxon>Viridiplantae</taxon>
        <taxon>Streptophyta</taxon>
        <taxon>Embryophyta</taxon>
        <taxon>Tracheophyta</taxon>
        <taxon>Spermatophyta</taxon>
        <taxon>Magnoliopsida</taxon>
        <taxon>eudicotyledons</taxon>
        <taxon>Gunneridae</taxon>
        <taxon>Pentapetalae</taxon>
        <taxon>rosids</taxon>
        <taxon>fabids</taxon>
        <taxon>Malpighiales</taxon>
        <taxon>Euphorbiaceae</taxon>
        <taxon>Crotonoideae</taxon>
        <taxon>Manihoteae</taxon>
        <taxon>Manihot</taxon>
    </lineage>
</organism>
<dbReference type="Pfam" id="PF01453">
    <property type="entry name" value="B_lectin"/>
    <property type="match status" value="1"/>
</dbReference>
<dbReference type="EMBL" id="CM004401">
    <property type="protein sequence ID" value="OAY28782.1"/>
    <property type="molecule type" value="Genomic_DNA"/>
</dbReference>
<feature type="domain" description="Bulb-type lectin" evidence="6">
    <location>
        <begin position="42"/>
        <end position="162"/>
    </location>
</feature>
<dbReference type="InterPro" id="IPR035446">
    <property type="entry name" value="SLSG/EP1"/>
</dbReference>
<keyword evidence="4" id="KW-0325">Glycoprotein</keyword>
<dbReference type="PANTHER" id="PTHR32444">
    <property type="entry name" value="BULB-TYPE LECTIN DOMAIN-CONTAINING PROTEIN"/>
    <property type="match status" value="1"/>
</dbReference>
<dbReference type="AlphaFoldDB" id="A0A2C9UEA9"/>
<dbReference type="STRING" id="3983.A0A2C9UEA9"/>
<proteinExistence type="predicted"/>
<name>A0A2C9UEA9_MANES</name>
<dbReference type="SUPFAM" id="SSF51110">
    <property type="entry name" value="alpha-D-mannose-specific plant lectins"/>
    <property type="match status" value="1"/>
</dbReference>
<dbReference type="Gene3D" id="2.90.10.10">
    <property type="entry name" value="Bulb-type lectin domain"/>
    <property type="match status" value="1"/>
</dbReference>
<dbReference type="OMA" id="PKRLAMY"/>
<evidence type="ECO:0000313" key="7">
    <source>
        <dbReference type="EMBL" id="OAY28782.1"/>
    </source>
</evidence>
<dbReference type="SMART" id="SM00108">
    <property type="entry name" value="B_lectin"/>
    <property type="match status" value="1"/>
</dbReference>
<accession>A0A2C9UEA9</accession>
<sequence>MFSFQQLFLSLCLSFTIFSLISQASVPPSATFKYVNEGDYGERRVEYDALYRALEPFAQPFQLCFYSNSTTPDQFTLALRMGTWTNFSRMRWVWEANRGNPVGENATFSLGTDGNLVLADADGRIAWQSYTANKGVVGFQLLSNGNMVLHDSKGRFIWQSFDYPTDTLLVGQSLRLGGPTKLVSRVSEEKTADGPYSLKSNSPKPFLYFSFSELFTAPKAPLNRVTLGLNLSLEFHGPNFSSEELNLRRPKYNTTLSYLGLEMDGNLRIHTYEDNADSDAWEVTYTLFSRDSIETECQLPERCGSFGLCQDNQCVACPSPKGLLGWSKNCGPAKISSCGVKDFKYYKLGGVDHFMSKYTRGNGPMKQDACSSKCTKDCKCLGYFYHTQSSRCWIAYDLKTLTKANNSTHLAFIKVPNK</sequence>
<evidence type="ECO:0000256" key="5">
    <source>
        <dbReference type="SAM" id="SignalP"/>
    </source>
</evidence>
<evidence type="ECO:0000256" key="1">
    <source>
        <dbReference type="ARBA" id="ARBA00003061"/>
    </source>
</evidence>
<dbReference type="Pfam" id="PF00954">
    <property type="entry name" value="S_locus_glycop"/>
    <property type="match status" value="1"/>
</dbReference>
<gene>
    <name evidence="7" type="ORF">MANES_15G094000</name>
</gene>
<dbReference type="InterPro" id="IPR001480">
    <property type="entry name" value="Bulb-type_lectin_dom"/>
</dbReference>
<comment type="function">
    <text evidence="1">Involved in sporophytic self-incompatibility system (the inability of flowering plants to achieve self-fertilization).</text>
</comment>
<keyword evidence="2 5" id="KW-0732">Signal</keyword>